<sequence length="150" mass="16647">MADDKQKNDDNAQQDSEDDGSQQSPAPTWLSWSIRAASGLLVVALIGYFVYMAAQPVVEPTIEFTMQRDKVEQRGGSWAVPVEITNRGTISVHALAIRATRPRVGNNGDEEQTLVIPLIGPNEMVETTFWFSEDPRNRPPEFAVESYLAP</sequence>
<evidence type="ECO:0000313" key="4">
    <source>
        <dbReference type="Proteomes" id="UP000770785"/>
    </source>
</evidence>
<evidence type="ECO:0000256" key="1">
    <source>
        <dbReference type="SAM" id="MobiDB-lite"/>
    </source>
</evidence>
<dbReference type="Proteomes" id="UP000770785">
    <property type="component" value="Unassembled WGS sequence"/>
</dbReference>
<feature type="compositionally biased region" description="Basic and acidic residues" evidence="1">
    <location>
        <begin position="1"/>
        <end position="10"/>
    </location>
</feature>
<proteinExistence type="predicted"/>
<gene>
    <name evidence="3" type="ORF">GGR27_002307</name>
</gene>
<dbReference type="EMBL" id="JAATJH010000003">
    <property type="protein sequence ID" value="NJC26797.1"/>
    <property type="molecule type" value="Genomic_DNA"/>
</dbReference>
<dbReference type="RefSeq" id="WP_168037558.1">
    <property type="nucleotide sequence ID" value="NZ_JAATJH010000003.1"/>
</dbReference>
<reference evidence="3 4" key="1">
    <citation type="submission" date="2020-03" db="EMBL/GenBank/DDBJ databases">
        <title>Genomic Encyclopedia of Type Strains, Phase IV (KMG-IV): sequencing the most valuable type-strain genomes for metagenomic binning, comparative biology and taxonomic classification.</title>
        <authorList>
            <person name="Goeker M."/>
        </authorList>
    </citation>
    <scope>NUCLEOTIDE SEQUENCE [LARGE SCALE GENOMIC DNA]</scope>
    <source>
        <strain evidence="3 4">DSM 105096</strain>
    </source>
</reference>
<organism evidence="3 4">
    <name type="scientific">Neolewinella antarctica</name>
    <dbReference type="NCBI Taxonomy" id="442734"/>
    <lineage>
        <taxon>Bacteria</taxon>
        <taxon>Pseudomonadati</taxon>
        <taxon>Bacteroidota</taxon>
        <taxon>Saprospiria</taxon>
        <taxon>Saprospirales</taxon>
        <taxon>Lewinellaceae</taxon>
        <taxon>Neolewinella</taxon>
    </lineage>
</organism>
<feature type="region of interest" description="Disordered" evidence="1">
    <location>
        <begin position="1"/>
        <end position="26"/>
    </location>
</feature>
<accession>A0ABX0XC60</accession>
<protein>
    <submittedName>
        <fullName evidence="3">Uncharacterized protein (TIGR02588 family)</fullName>
    </submittedName>
</protein>
<comment type="caution">
    <text evidence="3">The sequence shown here is derived from an EMBL/GenBank/DDBJ whole genome shotgun (WGS) entry which is preliminary data.</text>
</comment>
<keyword evidence="2" id="KW-1133">Transmembrane helix</keyword>
<name>A0ABX0XC60_9BACT</name>
<evidence type="ECO:0000256" key="2">
    <source>
        <dbReference type="SAM" id="Phobius"/>
    </source>
</evidence>
<keyword evidence="2" id="KW-0812">Transmembrane</keyword>
<evidence type="ECO:0000313" key="3">
    <source>
        <dbReference type="EMBL" id="NJC26797.1"/>
    </source>
</evidence>
<feature type="transmembrane region" description="Helical" evidence="2">
    <location>
        <begin position="29"/>
        <end position="51"/>
    </location>
</feature>
<keyword evidence="2" id="KW-0472">Membrane</keyword>
<keyword evidence="4" id="KW-1185">Reference proteome</keyword>